<feature type="domain" description="ABC transporter" evidence="7">
    <location>
        <begin position="5"/>
        <end position="230"/>
    </location>
</feature>
<dbReference type="InterPro" id="IPR003439">
    <property type="entry name" value="ABC_transporter-like_ATP-bd"/>
</dbReference>
<comment type="subcellular location">
    <subcellularLocation>
        <location evidence="1">Cell membrane</location>
        <topology evidence="1">Peripheral membrane protein</topology>
    </subcellularLocation>
</comment>
<dbReference type="PANTHER" id="PTHR42711:SF5">
    <property type="entry name" value="ABC TRANSPORTER ATP-BINDING PROTEIN NATA"/>
    <property type="match status" value="1"/>
</dbReference>
<evidence type="ECO:0000256" key="5">
    <source>
        <dbReference type="ARBA" id="ARBA00022840"/>
    </source>
</evidence>
<dbReference type="PANTHER" id="PTHR42711">
    <property type="entry name" value="ABC TRANSPORTER ATP-BINDING PROTEIN"/>
    <property type="match status" value="1"/>
</dbReference>
<evidence type="ECO:0000256" key="1">
    <source>
        <dbReference type="ARBA" id="ARBA00004202"/>
    </source>
</evidence>
<dbReference type="SUPFAM" id="SSF52540">
    <property type="entry name" value="P-loop containing nucleoside triphosphate hydrolases"/>
    <property type="match status" value="1"/>
</dbReference>
<evidence type="ECO:0000256" key="3">
    <source>
        <dbReference type="ARBA" id="ARBA00022448"/>
    </source>
</evidence>
<name>A0ABS6ZBZ2_9ACTN</name>
<evidence type="ECO:0000256" key="6">
    <source>
        <dbReference type="ARBA" id="ARBA00023251"/>
    </source>
</evidence>
<evidence type="ECO:0000259" key="7">
    <source>
        <dbReference type="PROSITE" id="PS50893"/>
    </source>
</evidence>
<proteinExistence type="inferred from homology"/>
<keyword evidence="9" id="KW-1185">Reference proteome</keyword>
<gene>
    <name evidence="8" type="ORF">GPJ59_26015</name>
</gene>
<dbReference type="GO" id="GO:0005524">
    <property type="term" value="F:ATP binding"/>
    <property type="evidence" value="ECO:0007669"/>
    <property type="project" value="UniProtKB-KW"/>
</dbReference>
<keyword evidence="3" id="KW-0813">Transport</keyword>
<dbReference type="CDD" id="cd03230">
    <property type="entry name" value="ABC_DR_subfamily_A"/>
    <property type="match status" value="1"/>
</dbReference>
<dbReference type="EMBL" id="WTFF01000232">
    <property type="protein sequence ID" value="MBW5485237.1"/>
    <property type="molecule type" value="Genomic_DNA"/>
</dbReference>
<accession>A0ABS6ZBZ2</accession>
<evidence type="ECO:0000313" key="8">
    <source>
        <dbReference type="EMBL" id="MBW5485237.1"/>
    </source>
</evidence>
<sequence>MMKAIEIAGLHKSFGRARALDGLDLTVAQGEVHGFLGPNGAGKSTTIRILLGLMRADGGRIGVLGADPWRDAVALHQRIAYVPGDVNLWRNLTGRDVLALLGRLRGGTDPRRAAELSERFGLDPSVKGRAYSKGNRQKVALVAAFASDAELLVLDEPTSGLDPLAEEVFQSCVGEAADEGRTVLLSSHILSEVEALCDRVSIIRAGRTVETGTLQQLRHLSRTSVTAELAGPVGGLADLAGVHDLHVRGSQVRLQVDPDRLGPVLEALTGSGVRNLVSRPPTLEELFLRHYRSAPQPAPAAGPARELDPH</sequence>
<evidence type="ECO:0000256" key="2">
    <source>
        <dbReference type="ARBA" id="ARBA00005417"/>
    </source>
</evidence>
<dbReference type="SMART" id="SM00382">
    <property type="entry name" value="AAA"/>
    <property type="match status" value="1"/>
</dbReference>
<evidence type="ECO:0000256" key="4">
    <source>
        <dbReference type="ARBA" id="ARBA00022741"/>
    </source>
</evidence>
<dbReference type="Pfam" id="PF00005">
    <property type="entry name" value="ABC_tran"/>
    <property type="match status" value="1"/>
</dbReference>
<organism evidence="8 9">
    <name type="scientific">Streptomyces bambusae</name>
    <dbReference type="NCBI Taxonomy" id="1550616"/>
    <lineage>
        <taxon>Bacteria</taxon>
        <taxon>Bacillati</taxon>
        <taxon>Actinomycetota</taxon>
        <taxon>Actinomycetes</taxon>
        <taxon>Kitasatosporales</taxon>
        <taxon>Streptomycetaceae</taxon>
        <taxon>Streptomyces</taxon>
    </lineage>
</organism>
<dbReference type="RefSeq" id="WP_219670141.1">
    <property type="nucleotide sequence ID" value="NZ_WTFF01000232.1"/>
</dbReference>
<dbReference type="InterPro" id="IPR050763">
    <property type="entry name" value="ABC_transporter_ATP-binding"/>
</dbReference>
<comment type="caution">
    <text evidence="8">The sequence shown here is derived from an EMBL/GenBank/DDBJ whole genome shotgun (WGS) entry which is preliminary data.</text>
</comment>
<dbReference type="InterPro" id="IPR027417">
    <property type="entry name" value="P-loop_NTPase"/>
</dbReference>
<keyword evidence="6" id="KW-0046">Antibiotic resistance</keyword>
<protein>
    <submittedName>
        <fullName evidence="8">ATP-binding cassette domain-containing protein</fullName>
    </submittedName>
</protein>
<reference evidence="8 9" key="1">
    <citation type="submission" date="2019-12" db="EMBL/GenBank/DDBJ databases">
        <title>Genome sequence of Streptomyces bambusae.</title>
        <authorList>
            <person name="Bansal K."/>
            <person name="Choksket S."/>
            <person name="Korpole S."/>
            <person name="Patil P.B."/>
        </authorList>
    </citation>
    <scope>NUCLEOTIDE SEQUENCE [LARGE SCALE GENOMIC DNA]</scope>
    <source>
        <strain evidence="8 9">SK60</strain>
    </source>
</reference>
<evidence type="ECO:0000313" key="9">
    <source>
        <dbReference type="Proteomes" id="UP000812013"/>
    </source>
</evidence>
<keyword evidence="5 8" id="KW-0067">ATP-binding</keyword>
<dbReference type="PROSITE" id="PS50893">
    <property type="entry name" value="ABC_TRANSPORTER_2"/>
    <property type="match status" value="1"/>
</dbReference>
<dbReference type="Proteomes" id="UP000812013">
    <property type="component" value="Unassembled WGS sequence"/>
</dbReference>
<dbReference type="InterPro" id="IPR003593">
    <property type="entry name" value="AAA+_ATPase"/>
</dbReference>
<dbReference type="Gene3D" id="3.40.50.300">
    <property type="entry name" value="P-loop containing nucleotide triphosphate hydrolases"/>
    <property type="match status" value="1"/>
</dbReference>
<keyword evidence="4" id="KW-0547">Nucleotide-binding</keyword>
<dbReference type="InterPro" id="IPR017871">
    <property type="entry name" value="ABC_transporter-like_CS"/>
</dbReference>
<dbReference type="PROSITE" id="PS00211">
    <property type="entry name" value="ABC_TRANSPORTER_1"/>
    <property type="match status" value="1"/>
</dbReference>
<comment type="similarity">
    <text evidence="2">Belongs to the ABC transporter superfamily.</text>
</comment>